<accession>A0A2H1GLK1</accession>
<proteinExistence type="predicted"/>
<dbReference type="PROSITE" id="PS52001">
    <property type="entry name" value="AD"/>
    <property type="match status" value="1"/>
</dbReference>
<organism evidence="3 4">
    <name type="scientific">Zymoseptoria tritici ST99CH_1E4</name>
    <dbReference type="NCBI Taxonomy" id="1276532"/>
    <lineage>
        <taxon>Eukaryota</taxon>
        <taxon>Fungi</taxon>
        <taxon>Dikarya</taxon>
        <taxon>Ascomycota</taxon>
        <taxon>Pezizomycotina</taxon>
        <taxon>Dothideomycetes</taxon>
        <taxon>Dothideomycetidae</taxon>
        <taxon>Mycosphaerellales</taxon>
        <taxon>Mycosphaerellaceae</taxon>
        <taxon>Zymoseptoria</taxon>
    </lineage>
</organism>
<evidence type="ECO:0000256" key="1">
    <source>
        <dbReference type="SAM" id="Coils"/>
    </source>
</evidence>
<dbReference type="InterPro" id="IPR047574">
    <property type="entry name" value="AD"/>
</dbReference>
<keyword evidence="1" id="KW-0175">Coiled coil</keyword>
<sequence length="284" mass="31279">MADTAAKRNSIAGKIATPKIGGGSSPATSSLDSLEVLSKAIGCRIKITTAAPHSQTYEGTLFNACPVLHVIAINTRAPPPNPATNAAAQPGDYHIIPFSRIQSSQVISLAGAEGVAQPVIGAVDIRQLQKREETRVNQLREEEESRGKGVSKEAQAIFDSFRRINVPVRWHNQEIIVLEHVIVVPPYRPEDCKASKDKQETLIRVRKILEGERKKLQEKEARERSAASTWRRPRILITKSIPSAEDGPSKARHLCGGSRGTIWRHLTIVLYNPNSQTKNDTRIK</sequence>
<dbReference type="Proteomes" id="UP000245764">
    <property type="component" value="Chromosome 6"/>
</dbReference>
<dbReference type="Pfam" id="PF09793">
    <property type="entry name" value="AD"/>
    <property type="match status" value="1"/>
</dbReference>
<evidence type="ECO:0000313" key="3">
    <source>
        <dbReference type="EMBL" id="SMR54454.1"/>
    </source>
</evidence>
<dbReference type="EMBL" id="LT854258">
    <property type="protein sequence ID" value="SMR54454.1"/>
    <property type="molecule type" value="Genomic_DNA"/>
</dbReference>
<feature type="domain" description="AD" evidence="2">
    <location>
        <begin position="121"/>
        <end position="217"/>
    </location>
</feature>
<dbReference type="AlphaFoldDB" id="A0A2H1GLK1"/>
<dbReference type="SMART" id="SM00995">
    <property type="entry name" value="AD"/>
    <property type="match status" value="1"/>
</dbReference>
<dbReference type="InterPro" id="IPR019181">
    <property type="entry name" value="LSM12_ABD"/>
</dbReference>
<gene>
    <name evidence="3" type="ORF">ZT1E4_G7109</name>
</gene>
<dbReference type="PANTHER" id="PTHR13542">
    <property type="entry name" value="LSM12 HOMOLOG"/>
    <property type="match status" value="1"/>
</dbReference>
<protein>
    <recommendedName>
        <fullName evidence="2">AD domain-containing protein</fullName>
    </recommendedName>
</protein>
<dbReference type="InterPro" id="IPR039683">
    <property type="entry name" value="Lsm12-like"/>
</dbReference>
<feature type="coiled-coil region" evidence="1">
    <location>
        <begin position="199"/>
        <end position="226"/>
    </location>
</feature>
<reference evidence="4" key="1">
    <citation type="submission" date="2017-05" db="EMBL/GenBank/DDBJ databases">
        <authorList>
            <person name="Song R."/>
            <person name="Chenine A.L."/>
            <person name="Ruprecht R.M."/>
        </authorList>
    </citation>
    <scope>NUCLEOTIDE SEQUENCE [LARGE SCALE GENOMIC DNA]</scope>
</reference>
<evidence type="ECO:0000313" key="4">
    <source>
        <dbReference type="Proteomes" id="UP000245764"/>
    </source>
</evidence>
<name>A0A2H1GLK1_ZYMTR</name>
<evidence type="ECO:0000259" key="2">
    <source>
        <dbReference type="PROSITE" id="PS52001"/>
    </source>
</evidence>